<name>A0A087XDW3_POEFO</name>
<evidence type="ECO:0000256" key="3">
    <source>
        <dbReference type="ARBA" id="ARBA00022734"/>
    </source>
</evidence>
<dbReference type="EMBL" id="AYCK01005456">
    <property type="status" value="NOT_ANNOTATED_CDS"/>
    <property type="molecule type" value="Genomic_DNA"/>
</dbReference>
<dbReference type="EMBL" id="AYCK01005459">
    <property type="status" value="NOT_ANNOTATED_CDS"/>
    <property type="molecule type" value="Genomic_DNA"/>
</dbReference>
<dbReference type="GO" id="GO:0005886">
    <property type="term" value="C:plasma membrane"/>
    <property type="evidence" value="ECO:0007669"/>
    <property type="project" value="TreeGrafter"/>
</dbReference>
<dbReference type="InterPro" id="IPR003598">
    <property type="entry name" value="Ig_sub2"/>
</dbReference>
<evidence type="ECO:0000256" key="5">
    <source>
        <dbReference type="ARBA" id="ARBA00022989"/>
    </source>
</evidence>
<dbReference type="PROSITE" id="PS50835">
    <property type="entry name" value="IG_LIKE"/>
    <property type="match status" value="3"/>
</dbReference>
<comment type="similarity">
    <text evidence="7">Belongs to the immunoglobulin superfamily. SIGLEC (sialic acid binding Ig-like lectin) family.</text>
</comment>
<dbReference type="EMBL" id="AYCK01005461">
    <property type="status" value="NOT_ANNOTATED_CDS"/>
    <property type="molecule type" value="Genomic_DNA"/>
</dbReference>
<evidence type="ECO:0000313" key="16">
    <source>
        <dbReference type="Proteomes" id="UP000028760"/>
    </source>
</evidence>
<dbReference type="EMBL" id="AYCK01005460">
    <property type="status" value="NOT_ANNOTATED_CDS"/>
    <property type="molecule type" value="Genomic_DNA"/>
</dbReference>
<dbReference type="AlphaFoldDB" id="A0A087XDW3"/>
<dbReference type="InterPro" id="IPR007110">
    <property type="entry name" value="Ig-like_dom"/>
</dbReference>
<evidence type="ECO:0000256" key="1">
    <source>
        <dbReference type="ARBA" id="ARBA00004479"/>
    </source>
</evidence>
<evidence type="ECO:0000256" key="9">
    <source>
        <dbReference type="ARBA" id="ARBA00041781"/>
    </source>
</evidence>
<evidence type="ECO:0000256" key="2">
    <source>
        <dbReference type="ARBA" id="ARBA00022692"/>
    </source>
</evidence>
<keyword evidence="2 13" id="KW-0812">Transmembrane</keyword>
<keyword evidence="5 13" id="KW-1133">Transmembrane helix</keyword>
<feature type="domain" description="Ig-like" evidence="14">
    <location>
        <begin position="254"/>
        <end position="333"/>
    </location>
</feature>
<evidence type="ECO:0000256" key="7">
    <source>
        <dbReference type="ARBA" id="ARBA00038361"/>
    </source>
</evidence>
<dbReference type="EMBL" id="AYCK01005457">
    <property type="status" value="NOT_ANNOTATED_CDS"/>
    <property type="molecule type" value="Genomic_DNA"/>
</dbReference>
<keyword evidence="4" id="KW-0130">Cell adhesion</keyword>
<evidence type="ECO:0000256" key="6">
    <source>
        <dbReference type="ARBA" id="ARBA00023136"/>
    </source>
</evidence>
<comment type="subcellular location">
    <subcellularLocation>
        <location evidence="1">Membrane</location>
        <topology evidence="1">Single-pass type I membrane protein</topology>
    </subcellularLocation>
</comment>
<feature type="transmembrane region" description="Helical" evidence="13">
    <location>
        <begin position="438"/>
        <end position="457"/>
    </location>
</feature>
<dbReference type="PANTHER" id="PTHR12035">
    <property type="entry name" value="SIALIC ACID BINDING IMMUNOGLOBULIN-LIKE LECTIN"/>
    <property type="match status" value="1"/>
</dbReference>
<dbReference type="Gene3D" id="2.60.40.10">
    <property type="entry name" value="Immunoglobulins"/>
    <property type="match status" value="4"/>
</dbReference>
<dbReference type="PANTHER" id="PTHR12035:SF128">
    <property type="entry name" value="BRANCHED CHAIN KETO ACID DEHYDROGENASE E1 SUBUNIT BETA,-LIKE-RELATED"/>
    <property type="match status" value="1"/>
</dbReference>
<dbReference type="CDD" id="cd00096">
    <property type="entry name" value="Ig"/>
    <property type="match status" value="1"/>
</dbReference>
<dbReference type="EMBL" id="AYCK01005455">
    <property type="status" value="NOT_ANNOTATED_CDS"/>
    <property type="molecule type" value="Genomic_DNA"/>
</dbReference>
<dbReference type="EMBL" id="AYCK01005458">
    <property type="status" value="NOT_ANNOTATED_CDS"/>
    <property type="molecule type" value="Genomic_DNA"/>
</dbReference>
<dbReference type="SMART" id="SM00408">
    <property type="entry name" value="IGc2"/>
    <property type="match status" value="2"/>
</dbReference>
<dbReference type="Pfam" id="PF13895">
    <property type="entry name" value="Ig_2"/>
    <property type="match status" value="1"/>
</dbReference>
<dbReference type="EMBL" id="AYCK01005462">
    <property type="status" value="NOT_ANNOTATED_CDS"/>
    <property type="molecule type" value="Genomic_DNA"/>
</dbReference>
<dbReference type="Ensembl" id="ENSPFOT00000003974.2">
    <property type="protein sequence ID" value="ENSPFOP00000003966.1"/>
    <property type="gene ID" value="ENSPFOG00000004092.2"/>
</dbReference>
<comment type="function">
    <text evidence="10">Most highly expressed siglec (sialic acid-binding immunoglobulin-like lectin) on B-cells that plays a role in various aspects of B-cell biology including differentiation, antigen presentation, and trafficking to bone marrow. Binds to alpha 2,6-linked sialic acid residues of surface molecules such as CD22 itself, CD45 and IgM in a cis configuration. Can also bind to ligands on other cells as an adhesion molecule in a trans configuration. Acts as an inhibitory coreceptor on the surface of B-cells and inhibits B-cell receptor induced signaling, characterized by inhibition of the calcium mobilization and cellular activation. Mechanistically, the immunoreceptor tyrosine-based inhibitory motif domain is phosphorylated by the Src kinase LYN, which in turn leads to the recruitment of the protein tyrosine phosphatase 1/PTPN6, leading to the negative regulation of BCR signaling. If this negative signaling from is of sufficient strength, apoptosis of the B-cell can be induced.</text>
</comment>
<dbReference type="InterPro" id="IPR051036">
    <property type="entry name" value="SIGLEC"/>
</dbReference>
<evidence type="ECO:0000259" key="14">
    <source>
        <dbReference type="PROSITE" id="PS50835"/>
    </source>
</evidence>
<evidence type="ECO:0000256" key="13">
    <source>
        <dbReference type="SAM" id="Phobius"/>
    </source>
</evidence>
<reference evidence="16" key="1">
    <citation type="submission" date="2013-10" db="EMBL/GenBank/DDBJ databases">
        <authorList>
            <person name="Schartl M."/>
            <person name="Warren W."/>
        </authorList>
    </citation>
    <scope>NUCLEOTIDE SEQUENCE [LARGE SCALE GENOMIC DNA]</scope>
    <source>
        <strain evidence="16">female</strain>
    </source>
</reference>
<dbReference type="SMART" id="SM00409">
    <property type="entry name" value="IG"/>
    <property type="match status" value="4"/>
</dbReference>
<organism evidence="15 16">
    <name type="scientific">Poecilia formosa</name>
    <name type="common">Amazon molly</name>
    <name type="synonym">Limia formosa</name>
    <dbReference type="NCBI Taxonomy" id="48698"/>
    <lineage>
        <taxon>Eukaryota</taxon>
        <taxon>Metazoa</taxon>
        <taxon>Chordata</taxon>
        <taxon>Craniata</taxon>
        <taxon>Vertebrata</taxon>
        <taxon>Euteleostomi</taxon>
        <taxon>Actinopterygii</taxon>
        <taxon>Neopterygii</taxon>
        <taxon>Teleostei</taxon>
        <taxon>Neoteleostei</taxon>
        <taxon>Acanthomorphata</taxon>
        <taxon>Ovalentaria</taxon>
        <taxon>Atherinomorphae</taxon>
        <taxon>Cyprinodontiformes</taxon>
        <taxon>Poeciliidae</taxon>
        <taxon>Poeciliinae</taxon>
        <taxon>Poecilia</taxon>
    </lineage>
</organism>
<proteinExistence type="inferred from homology"/>
<protein>
    <recommendedName>
        <fullName evidence="8">B-cell receptor CD22</fullName>
    </recommendedName>
    <alternativeName>
        <fullName evidence="9">Sialic acid-binding Ig-like lectin 2</fullName>
    </alternativeName>
</protein>
<dbReference type="GO" id="GO:0007155">
    <property type="term" value="P:cell adhesion"/>
    <property type="evidence" value="ECO:0007669"/>
    <property type="project" value="UniProtKB-KW"/>
</dbReference>
<dbReference type="Pfam" id="PF13927">
    <property type="entry name" value="Ig_3"/>
    <property type="match status" value="2"/>
</dbReference>
<feature type="domain" description="Ig-like" evidence="14">
    <location>
        <begin position="340"/>
        <end position="422"/>
    </location>
</feature>
<evidence type="ECO:0000256" key="12">
    <source>
        <dbReference type="SAM" id="MobiDB-lite"/>
    </source>
</evidence>
<evidence type="ECO:0000256" key="11">
    <source>
        <dbReference type="ARBA" id="ARBA00046458"/>
    </source>
</evidence>
<feature type="compositionally biased region" description="Basic and acidic residues" evidence="12">
    <location>
        <begin position="561"/>
        <end position="579"/>
    </location>
</feature>
<reference evidence="15" key="2">
    <citation type="submission" date="2025-08" db="UniProtKB">
        <authorList>
            <consortium name="Ensembl"/>
        </authorList>
    </citation>
    <scope>IDENTIFICATION</scope>
</reference>
<dbReference type="GO" id="GO:0033691">
    <property type="term" value="F:sialic acid binding"/>
    <property type="evidence" value="ECO:0007669"/>
    <property type="project" value="TreeGrafter"/>
</dbReference>
<evidence type="ECO:0000313" key="15">
    <source>
        <dbReference type="Ensembl" id="ENSPFOP00000003966.1"/>
    </source>
</evidence>
<reference evidence="15" key="3">
    <citation type="submission" date="2025-09" db="UniProtKB">
        <authorList>
            <consortium name="Ensembl"/>
        </authorList>
    </citation>
    <scope>IDENTIFICATION</scope>
</reference>
<dbReference type="Pfam" id="PF24518">
    <property type="entry name" value="Ig_CD22"/>
    <property type="match status" value="1"/>
</dbReference>
<keyword evidence="6 13" id="KW-0472">Membrane</keyword>
<dbReference type="GO" id="GO:0030246">
    <property type="term" value="F:carbohydrate binding"/>
    <property type="evidence" value="ECO:0007669"/>
    <property type="project" value="UniProtKB-KW"/>
</dbReference>
<dbReference type="EMBL" id="AYCK01005454">
    <property type="status" value="NOT_ANNOTATED_CDS"/>
    <property type="molecule type" value="Genomic_DNA"/>
</dbReference>
<evidence type="ECO:0000256" key="10">
    <source>
        <dbReference type="ARBA" id="ARBA00045430"/>
    </source>
</evidence>
<sequence>NPVKKCCIVYALQMKETCQETDYCVTFNEGEIRAEAGLCAVIPCTFTSIFVPKDIIWYKCESYQDRCDNSGKIFYSVKNKENIHPGFKGRVSLVEPNVAQKNCSIIINDLKESDSGRYQLRIEGKATGEAFSYKEKTTLSVTGLNQKPSMMIPPLTEGQLVTLTCTAPGLCSGSPPNITWMWRGKGENDSFIKGNITALKTENLTAFTQRHVSTLTFNSSADHHNTKITCKVSFTGGITTEETVTLNVTYLRKPRISGRTTVKEGDDLNLTCSVDSVPPSTNISSKLQNSSENLKQEQSGTLFINRVTAEHAGLYTCTASLPNINETDRIILTVTYKSQPQITGNTIVKEGDDLNLTCNVESFPQSVVVWTKHSASEIYLQNNTGSATLVISNVTAPDSGRYVCTATHLNETVSAYADVKITFIQSKTILEKISSLEVVVAFLIGALLSAIICCLAVKCSRNKRQSIFKLNPFSVQNNLKTNSGFSCANNTTIHQSLIVQNDKSHVQEEAKNLPMAGEKSASEMSKDPKDVQYASIDFSVMKQRRAKEAAKERASTLTEYAEIKTGPKEQSEDGSKEGSETLEGEEEDLMTKRCVSEEQTEVEAVYSTVKDVLDEI</sequence>
<dbReference type="Proteomes" id="UP000028760">
    <property type="component" value="Unassembled WGS sequence"/>
</dbReference>
<accession>A0A087XDW3</accession>
<feature type="region of interest" description="Disordered" evidence="12">
    <location>
        <begin position="547"/>
        <end position="590"/>
    </location>
</feature>
<evidence type="ECO:0000256" key="4">
    <source>
        <dbReference type="ARBA" id="ARBA00022889"/>
    </source>
</evidence>
<dbReference type="InterPro" id="IPR013783">
    <property type="entry name" value="Ig-like_fold"/>
</dbReference>
<feature type="domain" description="Ig-like" evidence="14">
    <location>
        <begin position="148"/>
        <end position="245"/>
    </location>
</feature>
<keyword evidence="3" id="KW-0430">Lectin</keyword>
<dbReference type="EMBL" id="AYCK01005463">
    <property type="status" value="NOT_ANNOTATED_CDS"/>
    <property type="molecule type" value="Genomic_DNA"/>
</dbReference>
<dbReference type="GeneTree" id="ENSGT01150000286924"/>
<keyword evidence="16" id="KW-1185">Reference proteome</keyword>
<dbReference type="InterPro" id="IPR056386">
    <property type="entry name" value="Ig_CD22"/>
</dbReference>
<dbReference type="InterPro" id="IPR036179">
    <property type="entry name" value="Ig-like_dom_sf"/>
</dbReference>
<evidence type="ECO:0000256" key="8">
    <source>
        <dbReference type="ARBA" id="ARBA00040106"/>
    </source>
</evidence>
<dbReference type="InterPro" id="IPR003599">
    <property type="entry name" value="Ig_sub"/>
</dbReference>
<dbReference type="SUPFAM" id="SSF48726">
    <property type="entry name" value="Immunoglobulin"/>
    <property type="match status" value="4"/>
</dbReference>
<comment type="subunit">
    <text evidence="11">Predominantly monomer of isoform CD22-beta. Also found as heterodimer of isoform CD22-beta and a shorter isoform. Interacts with PTPN6/SHP-1, LYN, SYK, PIK3R1/PIK3R2 and PLCG1 upon phosphorylation. Interacts with GRB2, INPP5D and SHC1 upon phosphorylation. May form a complex with INPP5D/SHIP, GRB2 and SHC1.</text>
</comment>